<dbReference type="AlphaFoldDB" id="A0A833QUG3"/>
<evidence type="ECO:0000313" key="2">
    <source>
        <dbReference type="EMBL" id="KAF3327592.1"/>
    </source>
</evidence>
<feature type="region of interest" description="Disordered" evidence="1">
    <location>
        <begin position="1"/>
        <end position="55"/>
    </location>
</feature>
<reference evidence="2" key="1">
    <citation type="submission" date="2020-01" db="EMBL/GenBank/DDBJ databases">
        <title>Genome sequence of Kobresia littledalei, the first chromosome-level genome in the family Cyperaceae.</title>
        <authorList>
            <person name="Qu G."/>
        </authorList>
    </citation>
    <scope>NUCLEOTIDE SEQUENCE</scope>
    <source>
        <strain evidence="2">C.B.Clarke</strain>
        <tissue evidence="2">Leaf</tissue>
    </source>
</reference>
<feature type="compositionally biased region" description="Polar residues" evidence="1">
    <location>
        <begin position="1"/>
        <end position="11"/>
    </location>
</feature>
<dbReference type="Proteomes" id="UP000623129">
    <property type="component" value="Unassembled WGS sequence"/>
</dbReference>
<gene>
    <name evidence="2" type="ORF">FCM35_KLT07710</name>
</gene>
<name>A0A833QUG3_9POAL</name>
<evidence type="ECO:0000256" key="1">
    <source>
        <dbReference type="SAM" id="MobiDB-lite"/>
    </source>
</evidence>
<comment type="caution">
    <text evidence="2">The sequence shown here is derived from an EMBL/GenBank/DDBJ whole genome shotgun (WGS) entry which is preliminary data.</text>
</comment>
<keyword evidence="3" id="KW-1185">Reference proteome</keyword>
<sequence>MSAANPNTSPTPAVALEAAESGVEPPGGDVAGEVEPGVEGTEEGGVGPPEVGAGEVEDPETALICTFMPPEQWPVIPQMKYLVPTAERVTTVLPSVCVAIGLELVHESKFACVTSSTSCCDVL</sequence>
<protein>
    <submittedName>
        <fullName evidence="2">Uncharacterized protein</fullName>
    </submittedName>
</protein>
<feature type="compositionally biased region" description="Low complexity" evidence="1">
    <location>
        <begin position="22"/>
        <end position="39"/>
    </location>
</feature>
<organism evidence="2 3">
    <name type="scientific">Carex littledalei</name>
    <dbReference type="NCBI Taxonomy" id="544730"/>
    <lineage>
        <taxon>Eukaryota</taxon>
        <taxon>Viridiplantae</taxon>
        <taxon>Streptophyta</taxon>
        <taxon>Embryophyta</taxon>
        <taxon>Tracheophyta</taxon>
        <taxon>Spermatophyta</taxon>
        <taxon>Magnoliopsida</taxon>
        <taxon>Liliopsida</taxon>
        <taxon>Poales</taxon>
        <taxon>Cyperaceae</taxon>
        <taxon>Cyperoideae</taxon>
        <taxon>Cariceae</taxon>
        <taxon>Carex</taxon>
        <taxon>Carex subgen. Euthyceras</taxon>
    </lineage>
</organism>
<proteinExistence type="predicted"/>
<accession>A0A833QUG3</accession>
<evidence type="ECO:0000313" key="3">
    <source>
        <dbReference type="Proteomes" id="UP000623129"/>
    </source>
</evidence>
<dbReference type="EMBL" id="SWLB01000017">
    <property type="protein sequence ID" value="KAF3327592.1"/>
    <property type="molecule type" value="Genomic_DNA"/>
</dbReference>